<dbReference type="WBParaSite" id="maker-PairedContig_3131-snap-gene-0.10-mRNA-1">
    <property type="protein sequence ID" value="maker-PairedContig_3131-snap-gene-0.10-mRNA-1"/>
    <property type="gene ID" value="maker-PairedContig_3131-snap-gene-0.10"/>
</dbReference>
<accession>A0A1I8EM66</accession>
<evidence type="ECO:0000256" key="1">
    <source>
        <dbReference type="SAM" id="MobiDB-lite"/>
    </source>
</evidence>
<reference evidence="2" key="1">
    <citation type="submission" date="2016-11" db="UniProtKB">
        <authorList>
            <consortium name="WormBaseParasite"/>
        </authorList>
    </citation>
    <scope>IDENTIFICATION</scope>
    <source>
        <strain evidence="2">pt0022</strain>
    </source>
</reference>
<evidence type="ECO:0000313" key="2">
    <source>
        <dbReference type="WBParaSite" id="maker-PairedContig_3131-snap-gene-0.10-mRNA-1"/>
    </source>
</evidence>
<sequence length="319" mass="35761">MLQHQLASHKTMSMLYIEAKNLTHYYSKAIWALFMSLSTSYSPCVGTVKRTMITAYIIELCNYGKQIAPALMVTLTAVTTISILLCKAKKNITEKRKDSPNNESISIHGQVSSVSNGQILCSTPLNKNLNLNTETSSFTPSNQNQQSNSLIKKVKDDATPLFSESTEEDVMTEIVKEKRKKGIKKEKSNGKKRNFDIKSTQRSISQNQINTGIKRDEIMTKTKINFMVDLPIDTSQASDLHSVNKRVDEIETKTMREIPVDKLLSLKKSVMPVERNRLQATENMLSNHSNISITGDEEAQSSSDETDESEETIEAFPNG</sequence>
<feature type="compositionally biased region" description="Acidic residues" evidence="1">
    <location>
        <begin position="295"/>
        <end position="313"/>
    </location>
</feature>
<feature type="compositionally biased region" description="Polar residues" evidence="1">
    <location>
        <begin position="283"/>
        <end position="293"/>
    </location>
</feature>
<proteinExistence type="predicted"/>
<organism evidence="2">
    <name type="scientific">Wuchereria bancrofti</name>
    <dbReference type="NCBI Taxonomy" id="6293"/>
    <lineage>
        <taxon>Eukaryota</taxon>
        <taxon>Metazoa</taxon>
        <taxon>Ecdysozoa</taxon>
        <taxon>Nematoda</taxon>
        <taxon>Chromadorea</taxon>
        <taxon>Rhabditida</taxon>
        <taxon>Spirurina</taxon>
        <taxon>Spiruromorpha</taxon>
        <taxon>Filarioidea</taxon>
        <taxon>Onchocercidae</taxon>
        <taxon>Wuchereria</taxon>
    </lineage>
</organism>
<dbReference type="AlphaFoldDB" id="A0A1I8EM66"/>
<name>A0A1I8EM66_WUCBA</name>
<feature type="region of interest" description="Disordered" evidence="1">
    <location>
        <begin position="283"/>
        <end position="319"/>
    </location>
</feature>
<protein>
    <submittedName>
        <fullName evidence="2">Uncharacterized protein</fullName>
    </submittedName>
</protein>